<evidence type="ECO:0000313" key="4">
    <source>
        <dbReference type="Proteomes" id="UP000030745"/>
    </source>
</evidence>
<dbReference type="EMBL" id="KK583189">
    <property type="protein sequence ID" value="KDO35513.1"/>
    <property type="molecule type" value="Genomic_DNA"/>
</dbReference>
<dbReference type="GO" id="GO:0031267">
    <property type="term" value="F:small GTPase binding"/>
    <property type="evidence" value="ECO:0007669"/>
    <property type="project" value="TreeGrafter"/>
</dbReference>
<dbReference type="PANTHER" id="PTHR47219:SF9">
    <property type="entry name" value="GTPASE ACTIVATING PROTEIN AND CENTROSOME-ASSOCIATED, ISOFORM B"/>
    <property type="match status" value="1"/>
</dbReference>
<evidence type="ECO:0000313" key="3">
    <source>
        <dbReference type="EMBL" id="KDO35513.1"/>
    </source>
</evidence>
<dbReference type="Pfam" id="PF00566">
    <property type="entry name" value="RabGAP-TBC"/>
    <property type="match status" value="1"/>
</dbReference>
<dbReference type="PANTHER" id="PTHR47219">
    <property type="entry name" value="RAB GTPASE-ACTIVATING PROTEIN 1-LIKE"/>
    <property type="match status" value="1"/>
</dbReference>
<proteinExistence type="predicted"/>
<dbReference type="GeneID" id="24123004"/>
<dbReference type="KEGG" id="spar:SPRG_00360"/>
<gene>
    <name evidence="3" type="ORF">SPRG_00360</name>
</gene>
<feature type="compositionally biased region" description="Low complexity" evidence="1">
    <location>
        <begin position="219"/>
        <end position="231"/>
    </location>
</feature>
<accession>A0A067CYC1</accession>
<dbReference type="InterPro" id="IPR050302">
    <property type="entry name" value="Rab_GAP_TBC_domain"/>
</dbReference>
<dbReference type="SUPFAM" id="SSF47923">
    <property type="entry name" value="Ypt/Rab-GAP domain of gyp1p"/>
    <property type="match status" value="2"/>
</dbReference>
<feature type="domain" description="Rab-GAP TBC" evidence="2">
    <location>
        <begin position="376"/>
        <end position="629"/>
    </location>
</feature>
<organism evidence="3 4">
    <name type="scientific">Saprolegnia parasitica (strain CBS 223.65)</name>
    <dbReference type="NCBI Taxonomy" id="695850"/>
    <lineage>
        <taxon>Eukaryota</taxon>
        <taxon>Sar</taxon>
        <taxon>Stramenopiles</taxon>
        <taxon>Oomycota</taxon>
        <taxon>Saprolegniomycetes</taxon>
        <taxon>Saprolegniales</taxon>
        <taxon>Saprolegniaceae</taxon>
        <taxon>Saprolegnia</taxon>
    </lineage>
</organism>
<dbReference type="RefSeq" id="XP_012193849.1">
    <property type="nucleotide sequence ID" value="XM_012338459.1"/>
</dbReference>
<dbReference type="InterPro" id="IPR035969">
    <property type="entry name" value="Rab-GAP_TBC_sf"/>
</dbReference>
<dbReference type="InterPro" id="IPR000195">
    <property type="entry name" value="Rab-GAP-TBC_dom"/>
</dbReference>
<dbReference type="Gene3D" id="1.20.1270.60">
    <property type="entry name" value="Arfaptin homology (AH) domain/BAR domain"/>
    <property type="match status" value="1"/>
</dbReference>
<name>A0A067CYC1_SAPPC</name>
<dbReference type="Gene3D" id="1.10.8.270">
    <property type="entry name" value="putative rabgap domain of human tbc1 domain family member 14 like domains"/>
    <property type="match status" value="1"/>
</dbReference>
<dbReference type="PROSITE" id="PS50086">
    <property type="entry name" value="TBC_RABGAP"/>
    <property type="match status" value="1"/>
</dbReference>
<dbReference type="AlphaFoldDB" id="A0A067CYC1"/>
<dbReference type="STRING" id="695850.A0A067CYC1"/>
<protein>
    <recommendedName>
        <fullName evidence="2">Rab-GAP TBC domain-containing protein</fullName>
    </recommendedName>
</protein>
<dbReference type="OMA" id="DEASVFW"/>
<dbReference type="InterPro" id="IPR027267">
    <property type="entry name" value="AH/BAR_dom_sf"/>
</dbReference>
<reference evidence="3 4" key="1">
    <citation type="journal article" date="2013" name="PLoS Genet.">
        <title>Distinctive expansion of potential virulence genes in the genome of the oomycete fish pathogen Saprolegnia parasitica.</title>
        <authorList>
            <person name="Jiang R.H."/>
            <person name="de Bruijn I."/>
            <person name="Haas B.J."/>
            <person name="Belmonte R."/>
            <person name="Lobach L."/>
            <person name="Christie J."/>
            <person name="van den Ackerveken G."/>
            <person name="Bottin A."/>
            <person name="Bulone V."/>
            <person name="Diaz-Moreno S.M."/>
            <person name="Dumas B."/>
            <person name="Fan L."/>
            <person name="Gaulin E."/>
            <person name="Govers F."/>
            <person name="Grenville-Briggs L.J."/>
            <person name="Horner N.R."/>
            <person name="Levin J.Z."/>
            <person name="Mammella M."/>
            <person name="Meijer H.J."/>
            <person name="Morris P."/>
            <person name="Nusbaum C."/>
            <person name="Oome S."/>
            <person name="Phillips A.J."/>
            <person name="van Rooyen D."/>
            <person name="Rzeszutek E."/>
            <person name="Saraiva M."/>
            <person name="Secombes C.J."/>
            <person name="Seidl M.F."/>
            <person name="Snel B."/>
            <person name="Stassen J.H."/>
            <person name="Sykes S."/>
            <person name="Tripathy S."/>
            <person name="van den Berg H."/>
            <person name="Vega-Arreguin J.C."/>
            <person name="Wawra S."/>
            <person name="Young S.K."/>
            <person name="Zeng Q."/>
            <person name="Dieguez-Uribeondo J."/>
            <person name="Russ C."/>
            <person name="Tyler B.M."/>
            <person name="van West P."/>
        </authorList>
    </citation>
    <scope>NUCLEOTIDE SEQUENCE [LARGE SCALE GENOMIC DNA]</scope>
    <source>
        <strain evidence="3 4">CBS 223.65</strain>
    </source>
</reference>
<keyword evidence="4" id="KW-1185">Reference proteome</keyword>
<dbReference type="Gene3D" id="1.10.472.80">
    <property type="entry name" value="Ypt/Rab-GAP domain of gyp1p, domain 3"/>
    <property type="match status" value="1"/>
</dbReference>
<dbReference type="VEuPathDB" id="FungiDB:SPRG_00360"/>
<dbReference type="GO" id="GO:0005096">
    <property type="term" value="F:GTPase activator activity"/>
    <property type="evidence" value="ECO:0007669"/>
    <property type="project" value="TreeGrafter"/>
</dbReference>
<evidence type="ECO:0000259" key="2">
    <source>
        <dbReference type="PROSITE" id="PS50086"/>
    </source>
</evidence>
<dbReference type="SUPFAM" id="SSF103657">
    <property type="entry name" value="BAR/IMD domain-like"/>
    <property type="match status" value="1"/>
</dbReference>
<dbReference type="OrthoDB" id="294251at2759"/>
<dbReference type="SMART" id="SM00164">
    <property type="entry name" value="TBC"/>
    <property type="match status" value="1"/>
</dbReference>
<feature type="region of interest" description="Disordered" evidence="1">
    <location>
        <begin position="204"/>
        <end position="231"/>
    </location>
</feature>
<sequence length="698" mass="78939">MLALNMRQLKYKTLAAMGVAQSVEDPSFEILCGAFTAMEEALPHLYHQVLTALSSCHTFCHTLVATFQQIKPSGSSYFATLHALREQAEAMEQAVTLTVLAPLQALMQRCAFLRLELQKRDRLVMDYDLLKLDVSRVPDDAKLERQYKLERAWQAYQTFTRQRMDDIQQLQADEAQIRAELFEIMKLHIAKFFSQAQKKLWDNLSNATPDLPESPPPSSSSASSPSTEMPALLLPPASANALISAPLLSPSSPRRYAETSWFPGFVRRSWSITQDKAPALPSPPRPKHQSKPLALAPNEWRGIESALWALDEQAHPPTTRFARATLPRHFDDSDVLAIGAYLDVVSLGTFGMVSKGVYNCIMGRPALWHRAVRTGGVPTHLRSRFWLWFFYTRHGQLASHRTDYQALLQRGAYMVHLSHASVEALPDSDPDAQLVHWFSDIDVDVRRTCYKNVRGGATTLQFEDDDVSDDVVALVEAARVQTTHRHSPRHGDSATVERAMAMEAQMRRLLRAYVVHNPRVGYCQGMNFIIRLLLESPSSDEASVFWTFVQLIEGANSLYEPGFHVLQSLFTKLDVLIREQLPELHTHLDRLGVHVSMFAARWFLTLFSSLETFGPTLALRFLDVYCIDRHRVLCGLALVVLDELEPVILDADFETCLRILQCPRLYLQEASDAKQTQMLQHALVLSITRTLLSPEILR</sequence>
<evidence type="ECO:0000256" key="1">
    <source>
        <dbReference type="SAM" id="MobiDB-lite"/>
    </source>
</evidence>
<dbReference type="Proteomes" id="UP000030745">
    <property type="component" value="Unassembled WGS sequence"/>
</dbReference>